<evidence type="ECO:0000259" key="10">
    <source>
        <dbReference type="Pfam" id="PF00278"/>
    </source>
</evidence>
<comment type="cofactor">
    <cofactor evidence="1 8">
        <name>pyridoxal 5'-phosphate</name>
        <dbReference type="ChEBI" id="CHEBI:597326"/>
    </cofactor>
</comment>
<dbReference type="GO" id="GO:0033387">
    <property type="term" value="P:putrescine biosynthetic process from arginine, via ornithine"/>
    <property type="evidence" value="ECO:0007669"/>
    <property type="project" value="TreeGrafter"/>
</dbReference>
<evidence type="ECO:0000256" key="1">
    <source>
        <dbReference type="ARBA" id="ARBA00001933"/>
    </source>
</evidence>
<dbReference type="PANTHER" id="PTHR11482">
    <property type="entry name" value="ARGININE/DIAMINOPIMELATE/ORNITHINE DECARBOXYLASE"/>
    <property type="match status" value="1"/>
</dbReference>
<reference evidence="12" key="1">
    <citation type="journal article" date="2014" name="Int. J. Syst. Evol. Microbiol.">
        <title>Complete genome sequence of Corynebacterium casei LMG S-19264T (=DSM 44701T), isolated from a smear-ripened cheese.</title>
        <authorList>
            <consortium name="US DOE Joint Genome Institute (JGI-PGF)"/>
            <person name="Walter F."/>
            <person name="Albersmeier A."/>
            <person name="Kalinowski J."/>
            <person name="Ruckert C."/>
        </authorList>
    </citation>
    <scope>NUCLEOTIDE SEQUENCE</scope>
    <source>
        <strain evidence="12">CGMCC 1.3617</strain>
    </source>
</reference>
<feature type="modified residue" description="N6-(pyridoxal phosphate)lysine" evidence="8">
    <location>
        <position position="66"/>
    </location>
</feature>
<dbReference type="Proteomes" id="UP000661507">
    <property type="component" value="Unassembled WGS sequence"/>
</dbReference>
<dbReference type="CDD" id="cd00622">
    <property type="entry name" value="PLPDE_III_ODC"/>
    <property type="match status" value="1"/>
</dbReference>
<dbReference type="FunFam" id="3.20.20.10:FF:000008">
    <property type="entry name" value="Ornithine decarboxylase"/>
    <property type="match status" value="1"/>
</dbReference>
<evidence type="ECO:0000313" key="12">
    <source>
        <dbReference type="EMBL" id="GGJ33341.1"/>
    </source>
</evidence>
<dbReference type="Pfam" id="PF02784">
    <property type="entry name" value="Orn_Arg_deC_N"/>
    <property type="match status" value="1"/>
</dbReference>
<evidence type="ECO:0000259" key="11">
    <source>
        <dbReference type="Pfam" id="PF02784"/>
    </source>
</evidence>
<dbReference type="InterPro" id="IPR009006">
    <property type="entry name" value="Ala_racemase/Decarboxylase_C"/>
</dbReference>
<dbReference type="InterPro" id="IPR022653">
    <property type="entry name" value="De-COase2_pyr-phos_BS"/>
</dbReference>
<comment type="similarity">
    <text evidence="2 9">Belongs to the Orn/Lys/Arg decarboxylase class-II family.</text>
</comment>
<dbReference type="InterPro" id="IPR002433">
    <property type="entry name" value="Orn_de-COase"/>
</dbReference>
<dbReference type="SUPFAM" id="SSF50621">
    <property type="entry name" value="Alanine racemase C-terminal domain-like"/>
    <property type="match status" value="1"/>
</dbReference>
<dbReference type="InterPro" id="IPR000183">
    <property type="entry name" value="Orn/DAP/Arg_de-COase"/>
</dbReference>
<dbReference type="SUPFAM" id="SSF51419">
    <property type="entry name" value="PLP-binding barrel"/>
    <property type="match status" value="1"/>
</dbReference>
<dbReference type="GO" id="GO:0004586">
    <property type="term" value="F:ornithine decarboxylase activity"/>
    <property type="evidence" value="ECO:0007669"/>
    <property type="project" value="UniProtKB-EC"/>
</dbReference>
<dbReference type="InterPro" id="IPR029066">
    <property type="entry name" value="PLP-binding_barrel"/>
</dbReference>
<evidence type="ECO:0000256" key="7">
    <source>
        <dbReference type="ARBA" id="ARBA00049127"/>
    </source>
</evidence>
<dbReference type="AlphaFoldDB" id="A0A917NVX9"/>
<proteinExistence type="inferred from homology"/>
<evidence type="ECO:0000256" key="9">
    <source>
        <dbReference type="RuleBase" id="RU003737"/>
    </source>
</evidence>
<protein>
    <recommendedName>
        <fullName evidence="6">ornithine decarboxylase</fullName>
        <ecNumber evidence="6">4.1.1.17</ecNumber>
    </recommendedName>
</protein>
<feature type="domain" description="Orn/DAP/Arg decarboxylase 2 C-terminal" evidence="10">
    <location>
        <begin position="282"/>
        <end position="366"/>
    </location>
</feature>
<accession>A0A917NVX9</accession>
<keyword evidence="4" id="KW-0456">Lyase</keyword>
<dbReference type="InterPro" id="IPR022643">
    <property type="entry name" value="De-COase2_C"/>
</dbReference>
<evidence type="ECO:0000256" key="4">
    <source>
        <dbReference type="ARBA" id="ARBA00023239"/>
    </source>
</evidence>
<comment type="pathway">
    <text evidence="5">Amine and polyamine biosynthesis; putrescine biosynthesis via L-ornithine pathway; putrescine from L-ornithine: step 1/1.</text>
</comment>
<evidence type="ECO:0000256" key="6">
    <source>
        <dbReference type="ARBA" id="ARBA00034138"/>
    </source>
</evidence>
<feature type="domain" description="Orn/DAP/Arg decarboxylase 2 N-terminal" evidence="11">
    <location>
        <begin position="47"/>
        <end position="276"/>
    </location>
</feature>
<evidence type="ECO:0000256" key="5">
    <source>
        <dbReference type="ARBA" id="ARBA00034115"/>
    </source>
</evidence>
<evidence type="ECO:0000256" key="8">
    <source>
        <dbReference type="PIRSR" id="PIRSR600183-50"/>
    </source>
</evidence>
<name>A0A917NVX9_9PROT</name>
<dbReference type="PROSITE" id="PS00878">
    <property type="entry name" value="ODR_DC_2_1"/>
    <property type="match status" value="1"/>
</dbReference>
<dbReference type="PANTHER" id="PTHR11482:SF6">
    <property type="entry name" value="ORNITHINE DECARBOXYLASE 1-RELATED"/>
    <property type="match status" value="1"/>
</dbReference>
<gene>
    <name evidence="12" type="ORF">GCM10011320_46250</name>
</gene>
<organism evidence="12 13">
    <name type="scientific">Neoroseomonas lacus</name>
    <dbReference type="NCBI Taxonomy" id="287609"/>
    <lineage>
        <taxon>Bacteria</taxon>
        <taxon>Pseudomonadati</taxon>
        <taxon>Pseudomonadota</taxon>
        <taxon>Alphaproteobacteria</taxon>
        <taxon>Acetobacterales</taxon>
        <taxon>Acetobacteraceae</taxon>
        <taxon>Neoroseomonas</taxon>
    </lineage>
</organism>
<comment type="catalytic activity">
    <reaction evidence="7">
        <text>L-ornithine + H(+) = putrescine + CO2</text>
        <dbReference type="Rhea" id="RHEA:22964"/>
        <dbReference type="ChEBI" id="CHEBI:15378"/>
        <dbReference type="ChEBI" id="CHEBI:16526"/>
        <dbReference type="ChEBI" id="CHEBI:46911"/>
        <dbReference type="ChEBI" id="CHEBI:326268"/>
        <dbReference type="EC" id="4.1.1.17"/>
    </reaction>
</comment>
<dbReference type="PRINTS" id="PR01182">
    <property type="entry name" value="ORNDCRBXLASE"/>
</dbReference>
<dbReference type="EC" id="4.1.1.17" evidence="6"/>
<dbReference type="PRINTS" id="PR01179">
    <property type="entry name" value="ODADCRBXLASE"/>
</dbReference>
<dbReference type="EMBL" id="BMKW01000012">
    <property type="protein sequence ID" value="GGJ33341.1"/>
    <property type="molecule type" value="Genomic_DNA"/>
</dbReference>
<evidence type="ECO:0000313" key="13">
    <source>
        <dbReference type="Proteomes" id="UP000661507"/>
    </source>
</evidence>
<feature type="active site" description="Proton donor" evidence="8">
    <location>
        <position position="338"/>
    </location>
</feature>
<dbReference type="GO" id="GO:0005737">
    <property type="term" value="C:cytoplasm"/>
    <property type="evidence" value="ECO:0007669"/>
    <property type="project" value="TreeGrafter"/>
</dbReference>
<evidence type="ECO:0000256" key="2">
    <source>
        <dbReference type="ARBA" id="ARBA00008872"/>
    </source>
</evidence>
<keyword evidence="13" id="KW-1185">Reference proteome</keyword>
<dbReference type="Gene3D" id="2.40.37.10">
    <property type="entry name" value="Lyase, Ornithine Decarboxylase, Chain A, domain 1"/>
    <property type="match status" value="1"/>
</dbReference>
<dbReference type="InterPro" id="IPR022644">
    <property type="entry name" value="De-COase2_N"/>
</dbReference>
<keyword evidence="3 8" id="KW-0663">Pyridoxal phosphate</keyword>
<sequence>MSQIRPRGAVAPLRRPALSSRRPSVDAVVAALRPEEPLHCLRPQAVTTAARAFTAAFPGDVLYAVKCNAEPTMLRAIAAGGVAHFDCASEAEVRLVRSLFPEAAIHFMHPVKARSAIRNAWQQHGVRDFVLDTDDELTKILQETGGGDLGLVVRLALPKGNAAYDLSGKFGATPVEAAALLRAARPHAARLGLSFHVGSQCLDPAAWTRALVLAAEVIAVAGVAVEIVDVGGGFPVAYPGSEPPALAAFMEAIRAGAALLPEGVRLWAEPGRALVAGGASVVVQVQSRRGDALYVNDGVYGALSDAGAPGFRFPHRLLRLDGAAAEMTRVFTLFGPTCDSADVMRGPWTLPADVAEGDWIEIGQLGAYGTALRTAFNGFDRAHVTEVSDSPMLATPGYEVAAPARAA</sequence>
<evidence type="ECO:0000256" key="3">
    <source>
        <dbReference type="ARBA" id="ARBA00022898"/>
    </source>
</evidence>
<dbReference type="Pfam" id="PF00278">
    <property type="entry name" value="Orn_DAP_Arg_deC"/>
    <property type="match status" value="1"/>
</dbReference>
<reference evidence="12" key="2">
    <citation type="submission" date="2020-09" db="EMBL/GenBank/DDBJ databases">
        <authorList>
            <person name="Sun Q."/>
            <person name="Zhou Y."/>
        </authorList>
    </citation>
    <scope>NUCLEOTIDE SEQUENCE</scope>
    <source>
        <strain evidence="12">CGMCC 1.3617</strain>
    </source>
</reference>
<comment type="caution">
    <text evidence="12">The sequence shown here is derived from an EMBL/GenBank/DDBJ whole genome shotgun (WGS) entry which is preliminary data.</text>
</comment>
<dbReference type="RefSeq" id="WP_188971228.1">
    <property type="nucleotide sequence ID" value="NZ_BMKW01000012.1"/>
</dbReference>
<dbReference type="Gene3D" id="3.20.20.10">
    <property type="entry name" value="Alanine racemase"/>
    <property type="match status" value="1"/>
</dbReference>